<evidence type="ECO:0000313" key="1">
    <source>
        <dbReference type="EMBL" id="SMD31496.1"/>
    </source>
</evidence>
<dbReference type="InterPro" id="IPR052209">
    <property type="entry name" value="CbiZ"/>
</dbReference>
<sequence>MASLSFMIKEYNDYYIIDFKRPVRKFSSAPFNGGVGTSLRYINRTVNLNYNDDPSLEIMEFLIRNKIDLNGTVVTLTAVPVSQRVIKSINIDKYKMESVITAGFENALSIGNRNNFYGTVNIAVITDMPLSDAAAINLMQSITEAKAQAMNDLNIMDKKTGLRSPGTSTDTVNVFIDNFNMDIRYAGRLTDPGYYSSLIVYDSIIEIYKRHYLKL</sequence>
<organism evidence="1 2">
    <name type="scientific">Picrophilus torridus (strain ATCC 700027 / DSM 9790 / JCM 10055 / NBRC 100828 / KAW 2/3)</name>
    <dbReference type="NCBI Taxonomy" id="1122961"/>
    <lineage>
        <taxon>Archaea</taxon>
        <taxon>Methanobacteriati</taxon>
        <taxon>Thermoplasmatota</taxon>
        <taxon>Thermoplasmata</taxon>
        <taxon>Thermoplasmatales</taxon>
        <taxon>Picrophilaceae</taxon>
        <taxon>Picrophilus</taxon>
    </lineage>
</organism>
<dbReference type="AlphaFoldDB" id="A0A8G2FY20"/>
<comment type="caution">
    <text evidence="1">The sequence shown here is derived from an EMBL/GenBank/DDBJ whole genome shotgun (WGS) entry which is preliminary data.</text>
</comment>
<name>A0A8G2FY20_PICTO</name>
<reference evidence="1 2" key="1">
    <citation type="submission" date="2017-04" db="EMBL/GenBank/DDBJ databases">
        <authorList>
            <person name="Varghese N."/>
            <person name="Submissions S."/>
        </authorList>
    </citation>
    <scope>NUCLEOTIDE SEQUENCE [LARGE SCALE GENOMIC DNA]</scope>
    <source>
        <strain evidence="1 2">DSM 9789</strain>
    </source>
</reference>
<keyword evidence="1" id="KW-0378">Hydrolase</keyword>
<dbReference type="PANTHER" id="PTHR35336:SF5">
    <property type="entry name" value="ADENOSYLCOBINAMIDE AMIDOHYDROLASE"/>
    <property type="match status" value="1"/>
</dbReference>
<evidence type="ECO:0000313" key="2">
    <source>
        <dbReference type="Proteomes" id="UP000192315"/>
    </source>
</evidence>
<dbReference type="Proteomes" id="UP000192315">
    <property type="component" value="Unassembled WGS sequence"/>
</dbReference>
<dbReference type="GO" id="GO:0016787">
    <property type="term" value="F:hydrolase activity"/>
    <property type="evidence" value="ECO:0007669"/>
    <property type="project" value="UniProtKB-KW"/>
</dbReference>
<gene>
    <name evidence="1" type="ORF">SAMN02745355_1441</name>
</gene>
<protein>
    <submittedName>
        <fullName evidence="1">Adenosylcobinamide amidohydrolase</fullName>
    </submittedName>
</protein>
<keyword evidence="2" id="KW-1185">Reference proteome</keyword>
<dbReference type="InterPro" id="IPR002808">
    <property type="entry name" value="AdoCbi_amidolase"/>
</dbReference>
<proteinExistence type="predicted"/>
<dbReference type="EMBL" id="FWYE01000004">
    <property type="protein sequence ID" value="SMD31496.1"/>
    <property type="molecule type" value="Genomic_DNA"/>
</dbReference>
<dbReference type="PANTHER" id="PTHR35336">
    <property type="entry name" value="ADENOSYLCOBINAMIDE AMIDOHYDROLASE"/>
    <property type="match status" value="1"/>
</dbReference>
<dbReference type="Pfam" id="PF01955">
    <property type="entry name" value="CbiZ"/>
    <property type="match status" value="1"/>
</dbReference>
<accession>A0A8G2FY20</accession>
<dbReference type="RefSeq" id="WP_084273183.1">
    <property type="nucleotide sequence ID" value="NZ_FWYE01000004.1"/>
</dbReference>